<feature type="region of interest" description="Disordered" evidence="2">
    <location>
        <begin position="984"/>
        <end position="1087"/>
    </location>
</feature>
<proteinExistence type="predicted"/>
<accession>A0A9P3L9V9</accession>
<dbReference type="GO" id="GO:0032483">
    <property type="term" value="P:regulation of Rab protein signal transduction"/>
    <property type="evidence" value="ECO:0007669"/>
    <property type="project" value="TreeGrafter"/>
</dbReference>
<name>A0A9P3L9V9_9APHY</name>
<dbReference type="OrthoDB" id="6019893at2759"/>
<feature type="compositionally biased region" description="Low complexity" evidence="2">
    <location>
        <begin position="165"/>
        <end position="188"/>
    </location>
</feature>
<dbReference type="PROSITE" id="PS00018">
    <property type="entry name" value="EF_HAND_1"/>
    <property type="match status" value="1"/>
</dbReference>
<dbReference type="InterPro" id="IPR043153">
    <property type="entry name" value="DENN_C"/>
</dbReference>
<feature type="compositionally biased region" description="Basic residues" evidence="2">
    <location>
        <begin position="1132"/>
        <end position="1143"/>
    </location>
</feature>
<dbReference type="GO" id="GO:0031410">
    <property type="term" value="C:cytoplasmic vesicle"/>
    <property type="evidence" value="ECO:0007669"/>
    <property type="project" value="TreeGrafter"/>
</dbReference>
<feature type="compositionally biased region" description="Acidic residues" evidence="2">
    <location>
        <begin position="477"/>
        <end position="490"/>
    </location>
</feature>
<feature type="compositionally biased region" description="Basic and acidic residues" evidence="2">
    <location>
        <begin position="1112"/>
        <end position="1124"/>
    </location>
</feature>
<dbReference type="EMBL" id="BPQB01000003">
    <property type="protein sequence ID" value="GJE86127.1"/>
    <property type="molecule type" value="Genomic_DNA"/>
</dbReference>
<feature type="coiled-coil region" evidence="1">
    <location>
        <begin position="859"/>
        <end position="977"/>
    </location>
</feature>
<evidence type="ECO:0000313" key="4">
    <source>
        <dbReference type="EMBL" id="GJE86127.1"/>
    </source>
</evidence>
<feature type="region of interest" description="Disordered" evidence="2">
    <location>
        <begin position="1"/>
        <end position="137"/>
    </location>
</feature>
<feature type="region of interest" description="Disordered" evidence="2">
    <location>
        <begin position="365"/>
        <end position="397"/>
    </location>
</feature>
<feature type="compositionally biased region" description="Polar residues" evidence="2">
    <location>
        <begin position="57"/>
        <end position="85"/>
    </location>
</feature>
<evidence type="ECO:0000256" key="2">
    <source>
        <dbReference type="SAM" id="MobiDB-lite"/>
    </source>
</evidence>
<dbReference type="PANTHER" id="PTHR12296:SF31">
    <property type="entry name" value="DENN (AEX-3) DOMAIN PROTEIN (AFU_ORTHOLOGUE AFUA_6G11200)"/>
    <property type="match status" value="1"/>
</dbReference>
<keyword evidence="1" id="KW-0175">Coiled coil</keyword>
<keyword evidence="5" id="KW-1185">Reference proteome</keyword>
<dbReference type="SMART" id="SM00799">
    <property type="entry name" value="DENN"/>
    <property type="match status" value="1"/>
</dbReference>
<dbReference type="PANTHER" id="PTHR12296">
    <property type="entry name" value="DENN DOMAIN-CONTAINING PROTEIN 4"/>
    <property type="match status" value="1"/>
</dbReference>
<feature type="compositionally biased region" description="Polar residues" evidence="2">
    <location>
        <begin position="448"/>
        <end position="458"/>
    </location>
</feature>
<dbReference type="Proteomes" id="UP000703269">
    <property type="component" value="Unassembled WGS sequence"/>
</dbReference>
<evidence type="ECO:0000256" key="1">
    <source>
        <dbReference type="SAM" id="Coils"/>
    </source>
</evidence>
<protein>
    <submittedName>
        <fullName evidence="4">AEX-3 domain-containing protein</fullName>
    </submittedName>
</protein>
<comment type="caution">
    <text evidence="4">The sequence shown here is derived from an EMBL/GenBank/DDBJ whole genome shotgun (WGS) entry which is preliminary data.</text>
</comment>
<feature type="region of interest" description="Disordered" evidence="2">
    <location>
        <begin position="238"/>
        <end position="262"/>
    </location>
</feature>
<dbReference type="InterPro" id="IPR001194">
    <property type="entry name" value="cDENN_dom"/>
</dbReference>
<organism evidence="4 5">
    <name type="scientific">Phanerochaete sordida</name>
    <dbReference type="NCBI Taxonomy" id="48140"/>
    <lineage>
        <taxon>Eukaryota</taxon>
        <taxon>Fungi</taxon>
        <taxon>Dikarya</taxon>
        <taxon>Basidiomycota</taxon>
        <taxon>Agaricomycotina</taxon>
        <taxon>Agaricomycetes</taxon>
        <taxon>Polyporales</taxon>
        <taxon>Phanerochaetaceae</taxon>
        <taxon>Phanerochaete</taxon>
    </lineage>
</organism>
<feature type="domain" description="cDENN" evidence="3">
    <location>
        <begin position="523"/>
        <end position="720"/>
    </location>
</feature>
<evidence type="ECO:0000313" key="5">
    <source>
        <dbReference type="Proteomes" id="UP000703269"/>
    </source>
</evidence>
<reference evidence="4 5" key="1">
    <citation type="submission" date="2021-08" db="EMBL/GenBank/DDBJ databases">
        <title>Draft Genome Sequence of Phanerochaete sordida strain YK-624.</title>
        <authorList>
            <person name="Mori T."/>
            <person name="Dohra H."/>
            <person name="Suzuki T."/>
            <person name="Kawagishi H."/>
            <person name="Hirai H."/>
        </authorList>
    </citation>
    <scope>NUCLEOTIDE SEQUENCE [LARGE SCALE GENOMIC DNA]</scope>
    <source>
        <strain evidence="4 5">YK-624</strain>
    </source>
</reference>
<dbReference type="Gene3D" id="3.40.50.11500">
    <property type="match status" value="1"/>
</dbReference>
<gene>
    <name evidence="4" type="ORF">PsYK624_022070</name>
</gene>
<feature type="compositionally biased region" description="Polar residues" evidence="2">
    <location>
        <begin position="995"/>
        <end position="1005"/>
    </location>
</feature>
<sequence>MVGYGRTRPSTAQSVSTSPPATSPISEKLRTYFTEDFGAEEDDHAGPLAHLGRKTTQKSSYSMLSASSGHTQSRATSSGVRNTSRAIPAPDPIITLSTSPNNHLRVRSDSHNGDSSTSVGDDLDDEPDYVTVEHPDGEELNQVVSRDKASRVLGIRHRRSMEPIPASTRASVASARSAPAPDAPAPSSGPTLPLASLYVVSGLPKSPHTWTLADPDSVLGLHHGDGAVSRWWRPEVLGSTVSPGAGGGGKKKRRGKADDTSTVFSSQAHLSKQEVGKMLSKALKLSFPREVEIIASTLQPASTVHTFSFTLPAPSTPLAPSASTDLLRASVLTSTTDPRASVVTFPYPYADDPFGRARPSSAYLGPSNSLLSPHGHASGGGGLGASPSMKTPLTSGGSNNTITYHGVCLTVWSHADAERTTAIRKTLEASRSRKESANSLVPSRVKSRTSMRSAADTTRQARKRAKSRGPWGPGTDAETDFDGGETDADGDGAVSESDFEVASTVGHGPGESTLFLPGDTVFWLPYALTLVSRFPIYDLMRDYLTLSWARFSKDVQSHTLQISKILSHPAPRPGELIRLDASSAPNHGAGQSETSLEVVARFPGGLDFGRGLVDVNFTMWPLFKCLNIDNILTICEIALSPTGRILFFSRHPAMLGIAVMTVKYLVELRGWNGVALTAVHSRDAKIYIDDPGPWIMGLATEARYAVRPPAEVCVVDLDINYLNCSSPPPGSISTKQQRDKYRQKLLSAFEPHYHPDHCVPSEFKEAFPAGRFRPVCKIQAKRGAASSAVADMIKPPEWWHSTRIIQAFDSVLQDKLKKPSLLKRISSFGAVRPPPRLTQAEQHIQLSIRKRATAFVDARDDLETKIGRLSRRLNFLMTESDLWRDKFVTFEQYAEKLSVEASDLRTKINKEQKETKRLSSMITMTAAEKTKLQSQLRDTESAHKEALEELSRMKENMERMEMERAEMIAEVEAQIERALASMAVDGDESEYGGSRPTSRMSSRSAPNMRRSGSRSRPLRSFSTDSTLAESYSHGALREEGLSKHPHRTSTVPEMDEPEDSDSTSKKQKRFSAGRGEDAMTAVDEGINQKTDKIAQKVMQIQRKLETALQADAARRGSTESRGSDSEFSEATRRHRRSRPSSRTTKHDRITSIGSTGSTSSGAGHRRTIVGDYSAGEDDTLRLESLRTEGDLSALGPGSPVSPTLITPITPSLTNATSAATDDEADYQSAYSVSPRGSSYGSLERFSVNTEGSDSELGTPTTKEYMVDLGRSYRDRASSTATAKDTKTRYRASEDTVVTSPIGSI</sequence>
<feature type="compositionally biased region" description="Basic and acidic residues" evidence="2">
    <location>
        <begin position="427"/>
        <end position="436"/>
    </location>
</feature>
<dbReference type="InterPro" id="IPR051696">
    <property type="entry name" value="DENN_Domain_GEFs"/>
</dbReference>
<feature type="compositionally biased region" description="Polar residues" evidence="2">
    <location>
        <begin position="8"/>
        <end position="25"/>
    </location>
</feature>
<feature type="region of interest" description="Disordered" evidence="2">
    <location>
        <begin position="1107"/>
        <end position="1174"/>
    </location>
</feature>
<feature type="compositionally biased region" description="Low complexity" evidence="2">
    <location>
        <begin position="1150"/>
        <end position="1161"/>
    </location>
</feature>
<feature type="region of interest" description="Disordered" evidence="2">
    <location>
        <begin position="427"/>
        <end position="504"/>
    </location>
</feature>
<feature type="compositionally biased region" description="Polar residues" evidence="2">
    <location>
        <begin position="1228"/>
        <end position="1243"/>
    </location>
</feature>
<feature type="region of interest" description="Disordered" evidence="2">
    <location>
        <begin position="1218"/>
        <end position="1243"/>
    </location>
</feature>
<dbReference type="Pfam" id="PF02141">
    <property type="entry name" value="DENN"/>
    <property type="match status" value="1"/>
</dbReference>
<evidence type="ECO:0000259" key="3">
    <source>
        <dbReference type="SMART" id="SM00799"/>
    </source>
</evidence>
<dbReference type="InterPro" id="IPR018247">
    <property type="entry name" value="EF_Hand_1_Ca_BS"/>
</dbReference>
<feature type="region of interest" description="Disordered" evidence="2">
    <location>
        <begin position="152"/>
        <end position="188"/>
    </location>
</feature>